<accession>A0A4R8VF12</accession>
<dbReference type="Proteomes" id="UP000298252">
    <property type="component" value="Unassembled WGS sequence"/>
</dbReference>
<dbReference type="EMBL" id="SOFD01000009">
    <property type="protein sequence ID" value="TFB81136.1"/>
    <property type="molecule type" value="Genomic_DNA"/>
</dbReference>
<reference evidence="2 4" key="1">
    <citation type="submission" date="2016-10" db="EMBL/GenBank/DDBJ databases">
        <authorList>
            <person name="Varghese N."/>
            <person name="Submissions S."/>
        </authorList>
    </citation>
    <scope>NUCLEOTIDE SEQUENCE [LARGE SCALE GENOMIC DNA]</scope>
    <source>
        <strain evidence="2 4">CGMCC 1.11215</strain>
    </source>
</reference>
<dbReference type="InterPro" id="IPR027395">
    <property type="entry name" value="WH_DNA-bd_dom"/>
</dbReference>
<dbReference type="EMBL" id="FNIB01000002">
    <property type="protein sequence ID" value="SDM74093.1"/>
    <property type="molecule type" value="Genomic_DNA"/>
</dbReference>
<dbReference type="Pfam" id="PF13601">
    <property type="entry name" value="HTH_34"/>
    <property type="match status" value="1"/>
</dbReference>
<protein>
    <submittedName>
        <fullName evidence="3">Transcriptional regulator</fullName>
    </submittedName>
    <submittedName>
        <fullName evidence="2">Winged helix DNA-binding domain-containing protein</fullName>
    </submittedName>
</protein>
<dbReference type="PANTHER" id="PTHR37318:SF1">
    <property type="entry name" value="BSL7504 PROTEIN"/>
    <property type="match status" value="1"/>
</dbReference>
<dbReference type="GO" id="GO:0003677">
    <property type="term" value="F:DNA binding"/>
    <property type="evidence" value="ECO:0007669"/>
    <property type="project" value="UniProtKB-KW"/>
</dbReference>
<dbReference type="Gene3D" id="1.10.10.10">
    <property type="entry name" value="Winged helix-like DNA-binding domain superfamily/Winged helix DNA-binding domain"/>
    <property type="match status" value="1"/>
</dbReference>
<dbReference type="RefSeq" id="WP_092339061.1">
    <property type="nucleotide sequence ID" value="NZ_FNIB01000002.1"/>
</dbReference>
<proteinExistence type="predicted"/>
<dbReference type="AlphaFoldDB" id="A0A4R8VF12"/>
<reference evidence="3 5" key="2">
    <citation type="submission" date="2019-03" db="EMBL/GenBank/DDBJ databases">
        <title>Genomics of glacier-inhabiting Cryobacterium strains.</title>
        <authorList>
            <person name="Liu Q."/>
            <person name="Xin Y.-H."/>
        </authorList>
    </citation>
    <scope>NUCLEOTIDE SEQUENCE [LARGE SCALE GENOMIC DNA]</scope>
    <source>
        <strain evidence="3 5">Hh8</strain>
    </source>
</reference>
<sequence>MTERRHPRHGLDDALLTPLRFSLMAALGPEAEIDFATLRQLLETDDSALSKAIATLRAAGYVGVRKGYVANRPRTWLRATLSGRAAMRVHVSALQAIAGGLTTSAASESPRQDG</sequence>
<evidence type="ECO:0000259" key="1">
    <source>
        <dbReference type="Pfam" id="PF13601"/>
    </source>
</evidence>
<evidence type="ECO:0000313" key="2">
    <source>
        <dbReference type="EMBL" id="SDM74093.1"/>
    </source>
</evidence>
<dbReference type="STRING" id="1424659.SAMN05216368_102137"/>
<dbReference type="InterPro" id="IPR036390">
    <property type="entry name" value="WH_DNA-bd_sf"/>
</dbReference>
<evidence type="ECO:0000313" key="3">
    <source>
        <dbReference type="EMBL" id="TFB81136.1"/>
    </source>
</evidence>
<dbReference type="SUPFAM" id="SSF46785">
    <property type="entry name" value="Winged helix' DNA-binding domain"/>
    <property type="match status" value="1"/>
</dbReference>
<gene>
    <name evidence="3" type="ORF">E3O21_04610</name>
    <name evidence="2" type="ORF">SAMN05216368_102137</name>
</gene>
<keyword evidence="2" id="KW-0238">DNA-binding</keyword>
<keyword evidence="5" id="KW-1185">Reference proteome</keyword>
<evidence type="ECO:0000313" key="5">
    <source>
        <dbReference type="Proteomes" id="UP000298252"/>
    </source>
</evidence>
<evidence type="ECO:0000313" key="4">
    <source>
        <dbReference type="Proteomes" id="UP000199639"/>
    </source>
</evidence>
<name>A0A4R8VF12_9MICO</name>
<dbReference type="PANTHER" id="PTHR37318">
    <property type="entry name" value="BSL7504 PROTEIN"/>
    <property type="match status" value="1"/>
</dbReference>
<organism evidence="2 4">
    <name type="scientific">Cryobacterium flavum</name>
    <dbReference type="NCBI Taxonomy" id="1424659"/>
    <lineage>
        <taxon>Bacteria</taxon>
        <taxon>Bacillati</taxon>
        <taxon>Actinomycetota</taxon>
        <taxon>Actinomycetes</taxon>
        <taxon>Micrococcales</taxon>
        <taxon>Microbacteriaceae</taxon>
        <taxon>Cryobacterium</taxon>
    </lineage>
</organism>
<dbReference type="InterPro" id="IPR036388">
    <property type="entry name" value="WH-like_DNA-bd_sf"/>
</dbReference>
<dbReference type="Proteomes" id="UP000199639">
    <property type="component" value="Unassembled WGS sequence"/>
</dbReference>
<feature type="domain" description="Winged helix DNA-binding" evidence="1">
    <location>
        <begin position="19"/>
        <end position="97"/>
    </location>
</feature>